<sequence length="104" mass="12123">MSKDKLRRCLDGCGGQVSLQGLTVYHDWSWGESHDKLGAELQKNEWIKENIKSPDHYDSVNTMLIDWQLYEGGWFINSYNNTHLFNYLCQIGSNYEPEVLAHLK</sequence>
<name>A0A6C0J942_9ZZZZ</name>
<protein>
    <submittedName>
        <fullName evidence="1">Uncharacterized protein</fullName>
    </submittedName>
</protein>
<proteinExistence type="predicted"/>
<accession>A0A6C0J942</accession>
<evidence type="ECO:0000313" key="1">
    <source>
        <dbReference type="EMBL" id="QHU02295.1"/>
    </source>
</evidence>
<dbReference type="AlphaFoldDB" id="A0A6C0J942"/>
<reference evidence="1" key="1">
    <citation type="journal article" date="2020" name="Nature">
        <title>Giant virus diversity and host interactions through global metagenomics.</title>
        <authorList>
            <person name="Schulz F."/>
            <person name="Roux S."/>
            <person name="Paez-Espino D."/>
            <person name="Jungbluth S."/>
            <person name="Walsh D.A."/>
            <person name="Denef V.J."/>
            <person name="McMahon K.D."/>
            <person name="Konstantinidis K.T."/>
            <person name="Eloe-Fadrosh E.A."/>
            <person name="Kyrpides N.C."/>
            <person name="Woyke T."/>
        </authorList>
    </citation>
    <scope>NUCLEOTIDE SEQUENCE</scope>
    <source>
        <strain evidence="1">GVMAG-M-3300025880-75</strain>
    </source>
</reference>
<dbReference type="EMBL" id="MN740355">
    <property type="protein sequence ID" value="QHU02295.1"/>
    <property type="molecule type" value="Genomic_DNA"/>
</dbReference>
<organism evidence="1">
    <name type="scientific">viral metagenome</name>
    <dbReference type="NCBI Taxonomy" id="1070528"/>
    <lineage>
        <taxon>unclassified sequences</taxon>
        <taxon>metagenomes</taxon>
        <taxon>organismal metagenomes</taxon>
    </lineage>
</organism>